<feature type="domain" description="Myosin N-terminal SH3-like" evidence="10">
    <location>
        <begin position="42"/>
        <end position="91"/>
    </location>
</feature>
<dbReference type="AlphaFoldDB" id="A0ABD3BQU4"/>
<evidence type="ECO:0000256" key="5">
    <source>
        <dbReference type="ARBA" id="ARBA00023175"/>
    </source>
</evidence>
<gene>
    <name evidence="11" type="ORF">CASFOL_034785</name>
</gene>
<keyword evidence="5" id="KW-0505">Motor protein</keyword>
<protein>
    <submittedName>
        <fullName evidence="11">Uncharacterized protein</fullName>
    </submittedName>
</protein>
<organism evidence="11 12">
    <name type="scientific">Castilleja foliolosa</name>
    <dbReference type="NCBI Taxonomy" id="1961234"/>
    <lineage>
        <taxon>Eukaryota</taxon>
        <taxon>Viridiplantae</taxon>
        <taxon>Streptophyta</taxon>
        <taxon>Embryophyta</taxon>
        <taxon>Tracheophyta</taxon>
        <taxon>Spermatophyta</taxon>
        <taxon>Magnoliopsida</taxon>
        <taxon>eudicotyledons</taxon>
        <taxon>Gunneridae</taxon>
        <taxon>Pentapetalae</taxon>
        <taxon>asterids</taxon>
        <taxon>lamiids</taxon>
        <taxon>Lamiales</taxon>
        <taxon>Orobanchaceae</taxon>
        <taxon>Pedicularideae</taxon>
        <taxon>Castillejinae</taxon>
        <taxon>Castilleja</taxon>
    </lineage>
</organism>
<feature type="region of interest" description="Disordered" evidence="8">
    <location>
        <begin position="1"/>
        <end position="23"/>
    </location>
</feature>
<evidence type="ECO:0000259" key="10">
    <source>
        <dbReference type="PROSITE" id="PS51844"/>
    </source>
</evidence>
<dbReference type="PROSITE" id="PS51844">
    <property type="entry name" value="SH3_LIKE"/>
    <property type="match status" value="1"/>
</dbReference>
<evidence type="ECO:0000256" key="1">
    <source>
        <dbReference type="ARBA" id="ARBA00022741"/>
    </source>
</evidence>
<evidence type="ECO:0000256" key="4">
    <source>
        <dbReference type="ARBA" id="ARBA00023123"/>
    </source>
</evidence>
<evidence type="ECO:0000256" key="3">
    <source>
        <dbReference type="ARBA" id="ARBA00022860"/>
    </source>
</evidence>
<dbReference type="InterPro" id="IPR027417">
    <property type="entry name" value="P-loop_NTPase"/>
</dbReference>
<name>A0ABD3BQU4_9LAMI</name>
<dbReference type="InterPro" id="IPR036961">
    <property type="entry name" value="Kinesin_motor_dom_sf"/>
</dbReference>
<evidence type="ECO:0000256" key="6">
    <source>
        <dbReference type="ARBA" id="ARBA00023203"/>
    </source>
</evidence>
<keyword evidence="2" id="KW-0067">ATP-binding</keyword>
<feature type="compositionally biased region" description="Basic and acidic residues" evidence="8">
    <location>
        <begin position="1"/>
        <end position="17"/>
    </location>
</feature>
<feature type="domain" description="Myosin motor" evidence="9">
    <location>
        <begin position="95"/>
        <end position="166"/>
    </location>
</feature>
<dbReference type="InterPro" id="IPR004009">
    <property type="entry name" value="SH3_Myosin"/>
</dbReference>
<evidence type="ECO:0000256" key="7">
    <source>
        <dbReference type="PROSITE-ProRule" id="PRU00782"/>
    </source>
</evidence>
<dbReference type="PANTHER" id="PTHR13140">
    <property type="entry name" value="MYOSIN"/>
    <property type="match status" value="1"/>
</dbReference>
<keyword evidence="1" id="KW-0547">Nucleotide-binding</keyword>
<evidence type="ECO:0000313" key="11">
    <source>
        <dbReference type="EMBL" id="KAL3619873.1"/>
    </source>
</evidence>
<keyword evidence="4 7" id="KW-0518">Myosin</keyword>
<dbReference type="GO" id="GO:0003779">
    <property type="term" value="F:actin binding"/>
    <property type="evidence" value="ECO:0007669"/>
    <property type="project" value="UniProtKB-KW"/>
</dbReference>
<dbReference type="PROSITE" id="PS51456">
    <property type="entry name" value="MYOSIN_MOTOR"/>
    <property type="match status" value="1"/>
</dbReference>
<evidence type="ECO:0000256" key="2">
    <source>
        <dbReference type="ARBA" id="ARBA00022840"/>
    </source>
</evidence>
<sequence length="166" mass="18784">MNNSGDKKDQEMEKEESPYQSLASSNEKERLCWDDSVEYFIEKKLRVWCQPHDGVWKSGQIKSTSGRNASILLSDGSVATVPMQELLPANADVLEGVDDLVQLSYLNEHSILHNLQYRYSKDIIYSKAGPVLVAFNPFKDVQLYGSDFITAYREKTFGQPSCLCCC</sequence>
<dbReference type="Proteomes" id="UP001632038">
    <property type="component" value="Unassembled WGS sequence"/>
</dbReference>
<dbReference type="Pfam" id="PF00063">
    <property type="entry name" value="Myosin_head"/>
    <property type="match status" value="1"/>
</dbReference>
<evidence type="ECO:0000256" key="8">
    <source>
        <dbReference type="SAM" id="MobiDB-lite"/>
    </source>
</evidence>
<accession>A0ABD3BQU4</accession>
<dbReference type="Pfam" id="PF25369">
    <property type="entry name" value="SH3_VIII-1_N"/>
    <property type="match status" value="1"/>
</dbReference>
<evidence type="ECO:0000259" key="9">
    <source>
        <dbReference type="PROSITE" id="PS51456"/>
    </source>
</evidence>
<dbReference type="InterPro" id="IPR057535">
    <property type="entry name" value="MYO1-3_N_SH3"/>
</dbReference>
<dbReference type="InterPro" id="IPR001609">
    <property type="entry name" value="Myosin_head_motor_dom-like"/>
</dbReference>
<keyword evidence="6 7" id="KW-0009">Actin-binding</keyword>
<dbReference type="PANTHER" id="PTHR13140:SF706">
    <property type="entry name" value="DILUTE CLASS UNCONVENTIONAL MYOSIN, ISOFORM C"/>
    <property type="match status" value="1"/>
</dbReference>
<comment type="caution">
    <text evidence="11">The sequence shown here is derived from an EMBL/GenBank/DDBJ whole genome shotgun (WGS) entry which is preliminary data.</text>
</comment>
<keyword evidence="3" id="KW-0112">Calmodulin-binding</keyword>
<comment type="similarity">
    <text evidence="7">Belongs to the TRAFAC class myosin-kinesin ATPase superfamily. Myosin family.</text>
</comment>
<evidence type="ECO:0000313" key="12">
    <source>
        <dbReference type="Proteomes" id="UP001632038"/>
    </source>
</evidence>
<dbReference type="GO" id="GO:0016459">
    <property type="term" value="C:myosin complex"/>
    <property type="evidence" value="ECO:0007669"/>
    <property type="project" value="UniProtKB-KW"/>
</dbReference>
<dbReference type="EMBL" id="JAVIJP010000066">
    <property type="protein sequence ID" value="KAL3619873.1"/>
    <property type="molecule type" value="Genomic_DNA"/>
</dbReference>
<dbReference type="GO" id="GO:0005516">
    <property type="term" value="F:calmodulin binding"/>
    <property type="evidence" value="ECO:0007669"/>
    <property type="project" value="UniProtKB-KW"/>
</dbReference>
<dbReference type="GO" id="GO:0005524">
    <property type="term" value="F:ATP binding"/>
    <property type="evidence" value="ECO:0007669"/>
    <property type="project" value="UniProtKB-KW"/>
</dbReference>
<comment type="caution">
    <text evidence="7">Lacks conserved residue(s) required for the propagation of feature annotation.</text>
</comment>
<dbReference type="SUPFAM" id="SSF52540">
    <property type="entry name" value="P-loop containing nucleoside triphosphate hydrolases"/>
    <property type="match status" value="1"/>
</dbReference>
<proteinExistence type="inferred from homology"/>
<dbReference type="Gene3D" id="3.40.850.10">
    <property type="entry name" value="Kinesin motor domain"/>
    <property type="match status" value="1"/>
</dbReference>
<keyword evidence="12" id="KW-1185">Reference proteome</keyword>
<reference evidence="12" key="1">
    <citation type="journal article" date="2024" name="IScience">
        <title>Strigolactones Initiate the Formation of Haustorium-like Structures in Castilleja.</title>
        <authorList>
            <person name="Buerger M."/>
            <person name="Peterson D."/>
            <person name="Chory J."/>
        </authorList>
    </citation>
    <scope>NUCLEOTIDE SEQUENCE [LARGE SCALE GENOMIC DNA]</scope>
</reference>